<evidence type="ECO:0000313" key="8">
    <source>
        <dbReference type="EMBL" id="KDO33150.1"/>
    </source>
</evidence>
<keyword evidence="9" id="KW-1185">Reference proteome</keyword>
<protein>
    <recommendedName>
        <fullName evidence="7">P-type ATPase N-terminal domain-containing protein</fullName>
    </recommendedName>
</protein>
<gene>
    <name evidence="8" type="ORF">SPRG_01962</name>
</gene>
<feature type="domain" description="P-type ATPase N-terminal" evidence="7">
    <location>
        <begin position="38"/>
        <end position="101"/>
    </location>
</feature>
<evidence type="ECO:0000256" key="5">
    <source>
        <dbReference type="SAM" id="MobiDB-lite"/>
    </source>
</evidence>
<proteinExistence type="predicted"/>
<dbReference type="GO" id="GO:0005524">
    <property type="term" value="F:ATP binding"/>
    <property type="evidence" value="ECO:0007669"/>
    <property type="project" value="InterPro"/>
</dbReference>
<dbReference type="Pfam" id="PF16209">
    <property type="entry name" value="PhoLip_ATPase_N"/>
    <property type="match status" value="1"/>
</dbReference>
<dbReference type="InterPro" id="IPR032631">
    <property type="entry name" value="P-type_ATPase_N"/>
</dbReference>
<dbReference type="RefSeq" id="XP_012195915.1">
    <property type="nucleotide sequence ID" value="XM_012340525.1"/>
</dbReference>
<keyword evidence="3 6" id="KW-1133">Transmembrane helix</keyword>
<evidence type="ECO:0000256" key="6">
    <source>
        <dbReference type="SAM" id="Phobius"/>
    </source>
</evidence>
<organism evidence="8 9">
    <name type="scientific">Saprolegnia parasitica (strain CBS 223.65)</name>
    <dbReference type="NCBI Taxonomy" id="695850"/>
    <lineage>
        <taxon>Eukaryota</taxon>
        <taxon>Sar</taxon>
        <taxon>Stramenopiles</taxon>
        <taxon>Oomycota</taxon>
        <taxon>Saprolegniomycetes</taxon>
        <taxon>Saprolegniales</taxon>
        <taxon>Saprolegniaceae</taxon>
        <taxon>Saprolegnia</taxon>
    </lineage>
</organism>
<dbReference type="Gene3D" id="2.70.150.10">
    <property type="entry name" value="Calcium-transporting ATPase, cytoplasmic transduction domain A"/>
    <property type="match status" value="1"/>
</dbReference>
<dbReference type="InterPro" id="IPR023298">
    <property type="entry name" value="ATPase_P-typ_TM_dom_sf"/>
</dbReference>
<evidence type="ECO:0000256" key="3">
    <source>
        <dbReference type="ARBA" id="ARBA00022989"/>
    </source>
</evidence>
<dbReference type="OMA" id="INSHAYG"/>
<reference evidence="8 9" key="1">
    <citation type="journal article" date="2013" name="PLoS Genet.">
        <title>Distinctive expansion of potential virulence genes in the genome of the oomycete fish pathogen Saprolegnia parasitica.</title>
        <authorList>
            <person name="Jiang R.H."/>
            <person name="de Bruijn I."/>
            <person name="Haas B.J."/>
            <person name="Belmonte R."/>
            <person name="Lobach L."/>
            <person name="Christie J."/>
            <person name="van den Ackerveken G."/>
            <person name="Bottin A."/>
            <person name="Bulone V."/>
            <person name="Diaz-Moreno S.M."/>
            <person name="Dumas B."/>
            <person name="Fan L."/>
            <person name="Gaulin E."/>
            <person name="Govers F."/>
            <person name="Grenville-Briggs L.J."/>
            <person name="Horner N.R."/>
            <person name="Levin J.Z."/>
            <person name="Mammella M."/>
            <person name="Meijer H.J."/>
            <person name="Morris P."/>
            <person name="Nusbaum C."/>
            <person name="Oome S."/>
            <person name="Phillips A.J."/>
            <person name="van Rooyen D."/>
            <person name="Rzeszutek E."/>
            <person name="Saraiva M."/>
            <person name="Secombes C.J."/>
            <person name="Seidl M.F."/>
            <person name="Snel B."/>
            <person name="Stassen J.H."/>
            <person name="Sykes S."/>
            <person name="Tripathy S."/>
            <person name="van den Berg H."/>
            <person name="Vega-Arreguin J.C."/>
            <person name="Wawra S."/>
            <person name="Young S.K."/>
            <person name="Zeng Q."/>
            <person name="Dieguez-Uribeondo J."/>
            <person name="Russ C."/>
            <person name="Tyler B.M."/>
            <person name="van West P."/>
        </authorList>
    </citation>
    <scope>NUCLEOTIDE SEQUENCE [LARGE SCALE GENOMIC DNA]</scope>
    <source>
        <strain evidence="8 9">CBS 223.65</strain>
    </source>
</reference>
<evidence type="ECO:0000256" key="2">
    <source>
        <dbReference type="ARBA" id="ARBA00022692"/>
    </source>
</evidence>
<evidence type="ECO:0000313" key="9">
    <source>
        <dbReference type="Proteomes" id="UP000030745"/>
    </source>
</evidence>
<dbReference type="InterPro" id="IPR008250">
    <property type="entry name" value="ATPase_P-typ_transduc_dom_A_sf"/>
</dbReference>
<dbReference type="GO" id="GO:0140326">
    <property type="term" value="F:ATPase-coupled intramembrane lipid transporter activity"/>
    <property type="evidence" value="ECO:0007669"/>
    <property type="project" value="TreeGrafter"/>
</dbReference>
<dbReference type="SUPFAM" id="SSF81665">
    <property type="entry name" value="Calcium ATPase, transmembrane domain M"/>
    <property type="match status" value="1"/>
</dbReference>
<dbReference type="Proteomes" id="UP000030745">
    <property type="component" value="Unassembled WGS sequence"/>
</dbReference>
<dbReference type="SUPFAM" id="SSF81653">
    <property type="entry name" value="Calcium ATPase, transduction domain A"/>
    <property type="match status" value="1"/>
</dbReference>
<keyword evidence="4 6" id="KW-0472">Membrane</keyword>
<evidence type="ECO:0000256" key="1">
    <source>
        <dbReference type="ARBA" id="ARBA00004370"/>
    </source>
</evidence>
<dbReference type="GO" id="GO:0016887">
    <property type="term" value="F:ATP hydrolysis activity"/>
    <property type="evidence" value="ECO:0007669"/>
    <property type="project" value="InterPro"/>
</dbReference>
<dbReference type="PROSITE" id="PS00154">
    <property type="entry name" value="ATPASE_E1_E2"/>
    <property type="match status" value="1"/>
</dbReference>
<dbReference type="STRING" id="695850.A0A067CV75"/>
<dbReference type="PANTHER" id="PTHR24092:SF150">
    <property type="entry name" value="PHOSPHOLIPID-TRANSPORTING ATPASE"/>
    <property type="match status" value="1"/>
</dbReference>
<dbReference type="GO" id="GO:0045332">
    <property type="term" value="P:phospholipid translocation"/>
    <property type="evidence" value="ECO:0007669"/>
    <property type="project" value="TreeGrafter"/>
</dbReference>
<keyword evidence="2 6" id="KW-0812">Transmembrane</keyword>
<name>A0A067CV75_SAPPC</name>
<dbReference type="GeneID" id="24124537"/>
<feature type="transmembrane region" description="Helical" evidence="6">
    <location>
        <begin position="301"/>
        <end position="323"/>
    </location>
</feature>
<evidence type="ECO:0000259" key="7">
    <source>
        <dbReference type="Pfam" id="PF16209"/>
    </source>
</evidence>
<accession>A0A067CV75</accession>
<dbReference type="KEGG" id="spar:SPRG_01962"/>
<dbReference type="InterPro" id="IPR018303">
    <property type="entry name" value="ATPase_P-typ_P_site"/>
</dbReference>
<sequence>MSVAPLPVRRPSAHEGSSLESSAAPGRILYINDRPSTLAAMARYNLKYPGNVVKTSKYSVLTFLPKNLFEQFRRVANFYFLIISLLQLTTKLSPTNPYSTVGPLLLVLIATMIKEAIEDKARHEADRQVNHELTLIYDAPVGWRSITWMQLQVGDLIKVDNNKPFPADLVLLASSAEDGQAQVETTSLDGESNLKTRFCPMTKAGPLQPTAFPSNMTGEIRCEAPNRRLYTFDGVLQLRAAGNEQDISLTIDNVVLRGMKLCNTEYIIGVVVAAGADSKLMLNTKATPSKFSRLDVIANRCILLVFSVLFAVCCLSTGLSLMWSHQRMRLNSTTYLSLLVASSILDVNTFASTFVTYLILYNNLVPISLYISLEVVKWYQAKKMENDPEMIDPVSGRAVLARTSNLNEDVGQIKYLFSDKTGTITKNEMVLKVISIDSVIYDSIPGLPRRKRSMKSAVDASFVKRPSQPNAAAVLAR</sequence>
<dbReference type="AlphaFoldDB" id="A0A067CV75"/>
<dbReference type="OrthoDB" id="163051at2759"/>
<dbReference type="VEuPathDB" id="FungiDB:SPRG_01962"/>
<dbReference type="NCBIfam" id="TIGR01494">
    <property type="entry name" value="ATPase_P-type"/>
    <property type="match status" value="1"/>
</dbReference>
<feature type="region of interest" description="Disordered" evidence="5">
    <location>
        <begin position="1"/>
        <end position="20"/>
    </location>
</feature>
<evidence type="ECO:0000256" key="4">
    <source>
        <dbReference type="ARBA" id="ARBA00023136"/>
    </source>
</evidence>
<dbReference type="InterPro" id="IPR001757">
    <property type="entry name" value="P_typ_ATPase"/>
</dbReference>
<dbReference type="PANTHER" id="PTHR24092">
    <property type="entry name" value="PROBABLE PHOSPHOLIPID-TRANSPORTING ATPASE"/>
    <property type="match status" value="1"/>
</dbReference>
<dbReference type="EMBL" id="KK583193">
    <property type="protein sequence ID" value="KDO33150.1"/>
    <property type="molecule type" value="Genomic_DNA"/>
</dbReference>
<dbReference type="GO" id="GO:0005886">
    <property type="term" value="C:plasma membrane"/>
    <property type="evidence" value="ECO:0007669"/>
    <property type="project" value="TreeGrafter"/>
</dbReference>
<comment type="subcellular location">
    <subcellularLocation>
        <location evidence="1">Membrane</location>
    </subcellularLocation>
</comment>